<feature type="transmembrane region" description="Helical" evidence="2">
    <location>
        <begin position="6"/>
        <end position="24"/>
    </location>
</feature>
<evidence type="ECO:0000256" key="2">
    <source>
        <dbReference type="SAM" id="Phobius"/>
    </source>
</evidence>
<dbReference type="Proteomes" id="UP000037175">
    <property type="component" value="Unassembled WGS sequence"/>
</dbReference>
<dbReference type="InterPro" id="IPR050882">
    <property type="entry name" value="Prepilin_peptidase/N-MTase"/>
</dbReference>
<protein>
    <submittedName>
        <fullName evidence="4">Peptidase A24A prepilin type IV</fullName>
    </submittedName>
</protein>
<evidence type="ECO:0000259" key="3">
    <source>
        <dbReference type="Pfam" id="PF01478"/>
    </source>
</evidence>
<dbReference type="GO" id="GO:0004190">
    <property type="term" value="F:aspartic-type endopeptidase activity"/>
    <property type="evidence" value="ECO:0007669"/>
    <property type="project" value="InterPro"/>
</dbReference>
<keyword evidence="2" id="KW-1133">Transmembrane helix</keyword>
<name>A0A0L6W3G3_9FIRM</name>
<feature type="domain" description="Prepilin type IV endopeptidase peptidase" evidence="3">
    <location>
        <begin position="11"/>
        <end position="113"/>
    </location>
</feature>
<reference evidence="5" key="1">
    <citation type="submission" date="2015-07" db="EMBL/GenBank/DDBJ databases">
        <title>Complete Genome of Thermincola ferriacetica strain Z-0001T.</title>
        <authorList>
            <person name="Lusk B."/>
            <person name="Badalamenti J.P."/>
            <person name="Parameswaran P."/>
            <person name="Bond D.R."/>
            <person name="Torres C.I."/>
        </authorList>
    </citation>
    <scope>NUCLEOTIDE SEQUENCE [LARGE SCALE GENOMIC DNA]</scope>
    <source>
        <strain evidence="5">Z-0001</strain>
    </source>
</reference>
<accession>A0A0L6W3G3</accession>
<dbReference type="AlphaFoldDB" id="A0A0L6W3G3"/>
<sequence>MTLATYLLDAVTVGVVLISVYTDLKERKIYNKVIATGIVAGLMLHALTSGTAGIIFSLKGLGAGLGLLFVPFALGGFGAGDVKLMGAVGALKGPYFAFNAFLATGITGGIFAIAVLIKQKRLLSTLKRIALTFLVFIGSRFRINTLKSLDKAEYHESLPYGLAIGLGTFVAYLMR</sequence>
<dbReference type="PANTHER" id="PTHR30487:SF0">
    <property type="entry name" value="PREPILIN LEADER PEPTIDASE_N-METHYLTRANSFERASE-RELATED"/>
    <property type="match status" value="1"/>
</dbReference>
<comment type="caution">
    <text evidence="4">The sequence shown here is derived from an EMBL/GenBank/DDBJ whole genome shotgun (WGS) entry which is preliminary data.</text>
</comment>
<dbReference type="GO" id="GO:0006465">
    <property type="term" value="P:signal peptide processing"/>
    <property type="evidence" value="ECO:0007669"/>
    <property type="project" value="TreeGrafter"/>
</dbReference>
<feature type="transmembrane region" description="Helical" evidence="2">
    <location>
        <begin position="33"/>
        <end position="58"/>
    </location>
</feature>
<evidence type="ECO:0000313" key="4">
    <source>
        <dbReference type="EMBL" id="KNZ70080.1"/>
    </source>
</evidence>
<dbReference type="InterPro" id="IPR000045">
    <property type="entry name" value="Prepilin_IV_endopep_pep"/>
</dbReference>
<keyword evidence="5" id="KW-1185">Reference proteome</keyword>
<feature type="transmembrane region" description="Helical" evidence="2">
    <location>
        <begin position="95"/>
        <end position="117"/>
    </location>
</feature>
<organism evidence="4 5">
    <name type="scientific">Thermincola ferriacetica</name>
    <dbReference type="NCBI Taxonomy" id="281456"/>
    <lineage>
        <taxon>Bacteria</taxon>
        <taxon>Bacillati</taxon>
        <taxon>Bacillota</taxon>
        <taxon>Clostridia</taxon>
        <taxon>Eubacteriales</taxon>
        <taxon>Thermincolaceae</taxon>
        <taxon>Thermincola</taxon>
    </lineage>
</organism>
<keyword evidence="2" id="KW-0472">Membrane</keyword>
<dbReference type="Pfam" id="PF01478">
    <property type="entry name" value="Peptidase_A24"/>
    <property type="match status" value="1"/>
</dbReference>
<gene>
    <name evidence="4" type="ORF">Tfer_1221</name>
</gene>
<comment type="similarity">
    <text evidence="1">Belongs to the peptidase A24 family.</text>
</comment>
<dbReference type="PATRIC" id="fig|281456.6.peg.1295"/>
<feature type="transmembrane region" description="Helical" evidence="2">
    <location>
        <begin position="157"/>
        <end position="174"/>
    </location>
</feature>
<dbReference type="Gene3D" id="1.20.120.1220">
    <property type="match status" value="1"/>
</dbReference>
<dbReference type="EMBL" id="LGTE01000006">
    <property type="protein sequence ID" value="KNZ70080.1"/>
    <property type="molecule type" value="Genomic_DNA"/>
</dbReference>
<dbReference type="RefSeq" id="WP_052217296.1">
    <property type="nucleotide sequence ID" value="NZ_LGTE01000006.1"/>
</dbReference>
<keyword evidence="2" id="KW-0812">Transmembrane</keyword>
<evidence type="ECO:0000313" key="5">
    <source>
        <dbReference type="Proteomes" id="UP000037175"/>
    </source>
</evidence>
<evidence type="ECO:0000256" key="1">
    <source>
        <dbReference type="ARBA" id="ARBA00005801"/>
    </source>
</evidence>
<proteinExistence type="inferred from homology"/>
<dbReference type="GO" id="GO:0005886">
    <property type="term" value="C:plasma membrane"/>
    <property type="evidence" value="ECO:0007669"/>
    <property type="project" value="TreeGrafter"/>
</dbReference>
<dbReference type="PANTHER" id="PTHR30487">
    <property type="entry name" value="TYPE 4 PREPILIN-LIKE PROTEINS LEADER PEPTIDE-PROCESSING ENZYME"/>
    <property type="match status" value="1"/>
</dbReference>